<protein>
    <submittedName>
        <fullName evidence="4">Substrate-binding domain-containing protein</fullName>
    </submittedName>
</protein>
<feature type="domain" description="PBP" evidence="3">
    <location>
        <begin position="30"/>
        <end position="239"/>
    </location>
</feature>
<evidence type="ECO:0000256" key="1">
    <source>
        <dbReference type="ARBA" id="ARBA00022729"/>
    </source>
</evidence>
<evidence type="ECO:0000256" key="2">
    <source>
        <dbReference type="SAM" id="SignalP"/>
    </source>
</evidence>
<dbReference type="SUPFAM" id="SSF53850">
    <property type="entry name" value="Periplasmic binding protein-like II"/>
    <property type="match status" value="1"/>
</dbReference>
<name>A0ABW2TJT2_9PSEU</name>
<proteinExistence type="predicted"/>
<feature type="signal peptide" evidence="2">
    <location>
        <begin position="1"/>
        <end position="20"/>
    </location>
</feature>
<dbReference type="PANTHER" id="PTHR30570:SF1">
    <property type="entry name" value="PHOSPHATE-BINDING PROTEIN PSTS"/>
    <property type="match status" value="1"/>
</dbReference>
<keyword evidence="1 2" id="KW-0732">Signal</keyword>
<sequence>MSSKRTAAVAIAAIATAALAAIPAGADPVGAPTYREIVVVGSDTTQTVMNGLADAITINGVKVMGSYDARGSATITTKDPAVTPNCTINRPGSSGAGVTALITATDSGSGCVQVARSSSNTAANNPGRNLTYVPFAVDAMTYAVRSDSTVSKKLTTAQLKSIYNCTAPGVGTNFKPLLPQFGSGSRDFFLKSLGLPNTADFTTQFPCVKDTDANGAPIQEHVGTYLTDTKHLLAYSIAVYASQVYGQAPAAQGKAVLASLNGVSPTILNTGSSFKRDVYNVVSTPKLAQAPYNSLFVGPGSLVCQRTDVITQYGFGIAPNCGDTSIVTPPAS</sequence>
<reference evidence="5" key="1">
    <citation type="journal article" date="2019" name="Int. J. Syst. Evol. Microbiol.">
        <title>The Global Catalogue of Microorganisms (GCM) 10K type strain sequencing project: providing services to taxonomists for standard genome sequencing and annotation.</title>
        <authorList>
            <consortium name="The Broad Institute Genomics Platform"/>
            <consortium name="The Broad Institute Genome Sequencing Center for Infectious Disease"/>
            <person name="Wu L."/>
            <person name="Ma J."/>
        </authorList>
    </citation>
    <scope>NUCLEOTIDE SEQUENCE [LARGE SCALE GENOMIC DNA]</scope>
    <source>
        <strain evidence="5">JCM 17695</strain>
    </source>
</reference>
<dbReference type="Pfam" id="PF12849">
    <property type="entry name" value="PBP_like_2"/>
    <property type="match status" value="1"/>
</dbReference>
<accession>A0ABW2TJT2</accession>
<dbReference type="EMBL" id="JBHTEY010000004">
    <property type="protein sequence ID" value="MFC7613944.1"/>
    <property type="molecule type" value="Genomic_DNA"/>
</dbReference>
<evidence type="ECO:0000313" key="4">
    <source>
        <dbReference type="EMBL" id="MFC7613944.1"/>
    </source>
</evidence>
<gene>
    <name evidence="4" type="ORF">ACFQV2_10660</name>
</gene>
<evidence type="ECO:0000313" key="5">
    <source>
        <dbReference type="Proteomes" id="UP001596512"/>
    </source>
</evidence>
<dbReference type="Gene3D" id="3.40.190.10">
    <property type="entry name" value="Periplasmic binding protein-like II"/>
    <property type="match status" value="1"/>
</dbReference>
<keyword evidence="5" id="KW-1185">Reference proteome</keyword>
<evidence type="ECO:0000259" key="3">
    <source>
        <dbReference type="Pfam" id="PF12849"/>
    </source>
</evidence>
<dbReference type="Proteomes" id="UP001596512">
    <property type="component" value="Unassembled WGS sequence"/>
</dbReference>
<dbReference type="PANTHER" id="PTHR30570">
    <property type="entry name" value="PERIPLASMIC PHOSPHATE BINDING COMPONENT OF PHOSPHATE ABC TRANSPORTER"/>
    <property type="match status" value="1"/>
</dbReference>
<comment type="caution">
    <text evidence="4">The sequence shown here is derived from an EMBL/GenBank/DDBJ whole genome shotgun (WGS) entry which is preliminary data.</text>
</comment>
<dbReference type="InterPro" id="IPR050811">
    <property type="entry name" value="Phosphate_ABC_transporter"/>
</dbReference>
<organism evidence="4 5">
    <name type="scientific">Actinokineospora soli</name>
    <dbReference type="NCBI Taxonomy" id="1048753"/>
    <lineage>
        <taxon>Bacteria</taxon>
        <taxon>Bacillati</taxon>
        <taxon>Actinomycetota</taxon>
        <taxon>Actinomycetes</taxon>
        <taxon>Pseudonocardiales</taxon>
        <taxon>Pseudonocardiaceae</taxon>
        <taxon>Actinokineospora</taxon>
    </lineage>
</organism>
<feature type="chain" id="PRO_5045299804" evidence="2">
    <location>
        <begin position="21"/>
        <end position="332"/>
    </location>
</feature>
<dbReference type="InterPro" id="IPR024370">
    <property type="entry name" value="PBP_domain"/>
</dbReference>